<feature type="compositionally biased region" description="Pro residues" evidence="1">
    <location>
        <begin position="8"/>
        <end position="27"/>
    </location>
</feature>
<feature type="region of interest" description="Disordered" evidence="1">
    <location>
        <begin position="713"/>
        <end position="763"/>
    </location>
</feature>
<dbReference type="SUPFAM" id="SSF81631">
    <property type="entry name" value="PAP/OAS1 substrate-binding domain"/>
    <property type="match status" value="1"/>
</dbReference>
<feature type="region of interest" description="Disordered" evidence="1">
    <location>
        <begin position="1"/>
        <end position="32"/>
    </location>
</feature>
<feature type="domain" description="Poly(A) RNA polymerase mitochondrial-like central palm" evidence="2">
    <location>
        <begin position="48"/>
        <end position="167"/>
    </location>
</feature>
<reference evidence="4" key="1">
    <citation type="journal article" date="2023" name="GigaByte">
        <title>Genome assembly of the bearded iris, Iris pallida Lam.</title>
        <authorList>
            <person name="Bruccoleri R.E."/>
            <person name="Oakeley E.J."/>
            <person name="Faust A.M.E."/>
            <person name="Altorfer M."/>
            <person name="Dessus-Babus S."/>
            <person name="Burckhardt D."/>
            <person name="Oertli M."/>
            <person name="Naumann U."/>
            <person name="Petersen F."/>
            <person name="Wong J."/>
        </authorList>
    </citation>
    <scope>NUCLEOTIDE SEQUENCE</scope>
    <source>
        <strain evidence="4">GSM-AAB239-AS_SAM_17_03QT</strain>
    </source>
</reference>
<evidence type="ECO:0000313" key="5">
    <source>
        <dbReference type="Proteomes" id="UP001140949"/>
    </source>
</evidence>
<evidence type="ECO:0000259" key="3">
    <source>
        <dbReference type="Pfam" id="PF26180"/>
    </source>
</evidence>
<dbReference type="InterPro" id="IPR043519">
    <property type="entry name" value="NT_sf"/>
</dbReference>
<feature type="compositionally biased region" description="Polar residues" evidence="1">
    <location>
        <begin position="739"/>
        <end position="763"/>
    </location>
</feature>
<evidence type="ECO:0008006" key="6">
    <source>
        <dbReference type="Google" id="ProtNLM"/>
    </source>
</evidence>
<proteinExistence type="predicted"/>
<evidence type="ECO:0000259" key="2">
    <source>
        <dbReference type="Pfam" id="PF22600"/>
    </source>
</evidence>
<accession>A0AAX6GT12</accession>
<dbReference type="InterPro" id="IPR058920">
    <property type="entry name" value="PAP-OAS1-bd-rel"/>
</dbReference>
<feature type="domain" description="PAP/OAS1 substrate-binding-related" evidence="3">
    <location>
        <begin position="180"/>
        <end position="372"/>
    </location>
</feature>
<dbReference type="CDD" id="cd05402">
    <property type="entry name" value="NT_PAP_TUTase"/>
    <property type="match status" value="1"/>
</dbReference>
<reference evidence="4" key="2">
    <citation type="submission" date="2023-04" db="EMBL/GenBank/DDBJ databases">
        <authorList>
            <person name="Bruccoleri R.E."/>
            <person name="Oakeley E.J."/>
            <person name="Faust A.-M."/>
            <person name="Dessus-Babus S."/>
            <person name="Altorfer M."/>
            <person name="Burckhardt D."/>
            <person name="Oertli M."/>
            <person name="Naumann U."/>
            <person name="Petersen F."/>
            <person name="Wong J."/>
        </authorList>
    </citation>
    <scope>NUCLEOTIDE SEQUENCE</scope>
    <source>
        <strain evidence="4">GSM-AAB239-AS_SAM_17_03QT</strain>
        <tissue evidence="4">Leaf</tissue>
    </source>
</reference>
<comment type="caution">
    <text evidence="4">The sequence shown here is derived from an EMBL/GenBank/DDBJ whole genome shotgun (WGS) entry which is preliminary data.</text>
</comment>
<dbReference type="SUPFAM" id="SSF81301">
    <property type="entry name" value="Nucleotidyltransferase"/>
    <property type="match status" value="1"/>
</dbReference>
<dbReference type="Pfam" id="PF26180">
    <property type="entry name" value="PAP-OAS1"/>
    <property type="match status" value="1"/>
</dbReference>
<dbReference type="InterPro" id="IPR058921">
    <property type="entry name" value="PAP/OAS1-rel"/>
</dbReference>
<dbReference type="AlphaFoldDB" id="A0AAX6GT12"/>
<feature type="region of interest" description="Disordered" evidence="1">
    <location>
        <begin position="801"/>
        <end position="881"/>
    </location>
</feature>
<evidence type="ECO:0000313" key="4">
    <source>
        <dbReference type="EMBL" id="KAJ6831682.1"/>
    </source>
</evidence>
<protein>
    <recommendedName>
        <fullName evidence="6">PAP-associated domain-containing protein</fullName>
    </recommendedName>
</protein>
<keyword evidence="5" id="KW-1185">Reference proteome</keyword>
<evidence type="ECO:0000256" key="1">
    <source>
        <dbReference type="SAM" id="MobiDB-lite"/>
    </source>
</evidence>
<dbReference type="Gene3D" id="1.10.1410.10">
    <property type="match status" value="1"/>
</dbReference>
<dbReference type="Proteomes" id="UP001140949">
    <property type="component" value="Unassembled WGS sequence"/>
</dbReference>
<feature type="compositionally biased region" description="Basic and acidic residues" evidence="1">
    <location>
        <begin position="860"/>
        <end position="874"/>
    </location>
</feature>
<feature type="region of interest" description="Disordered" evidence="1">
    <location>
        <begin position="502"/>
        <end position="521"/>
    </location>
</feature>
<dbReference type="EMBL" id="JANAVB010016599">
    <property type="protein sequence ID" value="KAJ6831682.1"/>
    <property type="molecule type" value="Genomic_DNA"/>
</dbReference>
<dbReference type="InterPro" id="IPR054708">
    <property type="entry name" value="MTPAP-like_central"/>
</dbReference>
<sequence length="881" mass="96774">MGDLQACIPPPNGALGPPFPAAPPPVASNPHPTEITADSWQCAEAATRDVIESIMPTAVSERRRKEVVEYVQRLIKGFLGSEVFPFGSVPLKTYLPDGDIDLTALGIPNSEDNLANDVFSVLEMEEQNKHAEFEVKDVQYIHAEVKLVKCLVQNIVVDLSFNQIGGLCTLCFLEKVGQLIAKDHLFKRSIILIKAWCYYESRILGAHHGLISTYALETLVLYIFHLFHSSLDGPLAVLYRFLEYYSKFDWDNYCISLFGPVPVSSLPELVAETPKNEGGELLLTKEFLNYCAEMFYVPPKGLESNSRIFPQKHLNIVDPLKENNNLGRSVSRANFYRIRSAFTYGARKLGRILLLPSNRIADEVKMFFTNTLDRHGSGERPDVRDALPNCLRSISKNHSRVGSAPSELKAIDPNGELCEEINAIKLEINTPKFLEKNGITAESTGLLDDRCLVGDANEKIYHAADRSSVFSHYRERNNTSLSTNEKSKQQSGKYFFASHLSFHPENGHQNGRPGLTAAANGGPAVAVAGNLAIGHSGSSTRPSSSHEEVRLVQLDSSESESSTSSTSRLTHRGSLASSWNSDLFPNSHPSDCSLAGATGYGCSGSSEPNKLSDLNGDFDLHVRSLQYAQYCQEYILGLGTVFHQGGHGHLSSPYQYQNKHSWDPTWRHGVYTNLSANGVAPGPPFPHPGSYPITQSFISGAYSIEDLPKPRGTGTYFPNMNYRSNYKERHSPGRGKNPALTNNLSRQRNNGRGETPQDASYQEKSNLEPLEQLQLPVINGTNHGKKAVVDIAHTVRPALKETNANGPREGRLEFGSFGSVPLGPSSTEPGKRPVSVSPRTTGSGQVIPATIVLRPSMSSNHERSTQAYQLKDEGDFPPLTG</sequence>
<dbReference type="Pfam" id="PF22600">
    <property type="entry name" value="MTPAP-like_central"/>
    <property type="match status" value="1"/>
</dbReference>
<dbReference type="Gene3D" id="3.30.460.10">
    <property type="entry name" value="Beta Polymerase, domain 2"/>
    <property type="match status" value="1"/>
</dbReference>
<organism evidence="4 5">
    <name type="scientific">Iris pallida</name>
    <name type="common">Sweet iris</name>
    <dbReference type="NCBI Taxonomy" id="29817"/>
    <lineage>
        <taxon>Eukaryota</taxon>
        <taxon>Viridiplantae</taxon>
        <taxon>Streptophyta</taxon>
        <taxon>Embryophyta</taxon>
        <taxon>Tracheophyta</taxon>
        <taxon>Spermatophyta</taxon>
        <taxon>Magnoliopsida</taxon>
        <taxon>Liliopsida</taxon>
        <taxon>Asparagales</taxon>
        <taxon>Iridaceae</taxon>
        <taxon>Iridoideae</taxon>
        <taxon>Irideae</taxon>
        <taxon>Iris</taxon>
    </lineage>
</organism>
<name>A0AAX6GT12_IRIPA</name>
<dbReference type="PANTHER" id="PTHR45979:SF2">
    <property type="entry name" value="PAP_OAS1 SUBSTRATE-BINDING DOMAIN SUPERFAMILY"/>
    <property type="match status" value="1"/>
</dbReference>
<feature type="compositionally biased region" description="Low complexity" evidence="1">
    <location>
        <begin position="533"/>
        <end position="543"/>
    </location>
</feature>
<feature type="region of interest" description="Disordered" evidence="1">
    <location>
        <begin position="533"/>
        <end position="571"/>
    </location>
</feature>
<dbReference type="PANTHER" id="PTHR45979">
    <property type="entry name" value="PAP/OAS1 SUBSTRATE-BINDING DOMAIN SUPERFAMILY"/>
    <property type="match status" value="1"/>
</dbReference>
<gene>
    <name evidence="4" type="ORF">M6B38_347925</name>
</gene>